<dbReference type="EMBL" id="JAELUQ010000001">
    <property type="protein sequence ID" value="KAG7420783.1"/>
    <property type="molecule type" value="Genomic_DNA"/>
</dbReference>
<proteinExistence type="predicted"/>
<dbReference type="AlphaFoldDB" id="A0A8J5U400"/>
<accession>A0A8J5U400</accession>
<reference evidence="1" key="1">
    <citation type="submission" date="2021-04" db="EMBL/GenBank/DDBJ databases">
        <title>First draft genome resource for Brassicaceae pathogens Fusarium oxysporum f. sp. raphani and Fusarium oxysporum f. sp. rapae.</title>
        <authorList>
            <person name="Asai S."/>
        </authorList>
    </citation>
    <scope>NUCLEOTIDE SEQUENCE</scope>
    <source>
        <strain evidence="1">Tf1208</strain>
    </source>
</reference>
<protein>
    <submittedName>
        <fullName evidence="1">Uncharacterized protein</fullName>
    </submittedName>
</protein>
<organism evidence="1 2">
    <name type="scientific">Fusarium oxysporum f. sp. rapae</name>
    <dbReference type="NCBI Taxonomy" id="485398"/>
    <lineage>
        <taxon>Eukaryota</taxon>
        <taxon>Fungi</taxon>
        <taxon>Dikarya</taxon>
        <taxon>Ascomycota</taxon>
        <taxon>Pezizomycotina</taxon>
        <taxon>Sordariomycetes</taxon>
        <taxon>Hypocreomycetidae</taxon>
        <taxon>Hypocreales</taxon>
        <taxon>Nectriaceae</taxon>
        <taxon>Fusarium</taxon>
        <taxon>Fusarium oxysporum species complex</taxon>
    </lineage>
</organism>
<evidence type="ECO:0000313" key="1">
    <source>
        <dbReference type="EMBL" id="KAG7420783.1"/>
    </source>
</evidence>
<dbReference type="Proteomes" id="UP000694050">
    <property type="component" value="Unassembled WGS sequence"/>
</dbReference>
<sequence>MLGEPVVERLGMIIAILDSRPTKKTHVVWGALSDELQRMLTAERRASATEVLTKLNLARSSYIADVKLIDGLREELSNPATAQSLVGHNVLSWCPQAMARIVRYDASPLPDPDWWDCNARDIKGRNLFSSCLLQWFVNHVSIARAAKSNHELSRCLEVTAEVLTSFMSHQANGPLLNALYHQIEGLGAYIRSNAQGGRLEQGSQ</sequence>
<name>A0A8J5U400_FUSOX</name>
<comment type="caution">
    <text evidence="1">The sequence shown here is derived from an EMBL/GenBank/DDBJ whole genome shotgun (WGS) entry which is preliminary data.</text>
</comment>
<evidence type="ECO:0000313" key="2">
    <source>
        <dbReference type="Proteomes" id="UP000694050"/>
    </source>
</evidence>
<gene>
    <name evidence="1" type="ORF">Forpe1208_v000199</name>
</gene>